<keyword evidence="5 7" id="KW-0862">Zinc</keyword>
<dbReference type="PANTHER" id="PTHR11079">
    <property type="entry name" value="CYTOSINE DEAMINASE FAMILY MEMBER"/>
    <property type="match status" value="1"/>
</dbReference>
<dbReference type="Pfam" id="PF00383">
    <property type="entry name" value="dCMP_cyt_deam_1"/>
    <property type="match status" value="1"/>
</dbReference>
<dbReference type="InterPro" id="IPR028883">
    <property type="entry name" value="tRNA_aden_deaminase"/>
</dbReference>
<evidence type="ECO:0000256" key="4">
    <source>
        <dbReference type="ARBA" id="ARBA00022801"/>
    </source>
</evidence>
<evidence type="ECO:0000256" key="1">
    <source>
        <dbReference type="ARBA" id="ARBA00010669"/>
    </source>
</evidence>
<reference evidence="9 10" key="1">
    <citation type="journal article" date="2009" name="BMC Genomics">
        <title>Conservation in the face of diversity: multistrain analysis of an intracellular bacterium.</title>
        <authorList>
            <person name="Dark M.J."/>
            <person name="Herndon D.R."/>
            <person name="Kappmeyer L.S."/>
            <person name="Gonzales M.P."/>
            <person name="Nordeen E."/>
            <person name="Palmer G.H."/>
            <person name="Knowles D.P. Jr."/>
            <person name="Brayton K.A."/>
        </authorList>
    </citation>
    <scope>NUCLEOTIDE SEQUENCE [LARGE SCALE GENOMIC DNA]</scope>
    <source>
        <strain evidence="9 10">Florida</strain>
    </source>
</reference>
<dbReference type="PROSITE" id="PS51747">
    <property type="entry name" value="CYT_DCMP_DEAMINASES_2"/>
    <property type="match status" value="1"/>
</dbReference>
<dbReference type="EC" id="3.5.4.33" evidence="7"/>
<evidence type="ECO:0000259" key="8">
    <source>
        <dbReference type="PROSITE" id="PS51747"/>
    </source>
</evidence>
<organism evidence="9 10">
    <name type="scientific">Anaplasma marginale (strain Florida)</name>
    <dbReference type="NCBI Taxonomy" id="320483"/>
    <lineage>
        <taxon>Bacteria</taxon>
        <taxon>Pseudomonadati</taxon>
        <taxon>Pseudomonadota</taxon>
        <taxon>Alphaproteobacteria</taxon>
        <taxon>Rickettsiales</taxon>
        <taxon>Anaplasmataceae</taxon>
        <taxon>Anaplasma</taxon>
    </lineage>
</organism>
<feature type="active site" description="Proton donor" evidence="7">
    <location>
        <position position="56"/>
    </location>
</feature>
<evidence type="ECO:0000256" key="5">
    <source>
        <dbReference type="ARBA" id="ARBA00022833"/>
    </source>
</evidence>
<dbReference type="GO" id="GO:0002100">
    <property type="term" value="P:tRNA wobble adenosine to inosine editing"/>
    <property type="evidence" value="ECO:0007669"/>
    <property type="project" value="UniProtKB-UniRule"/>
</dbReference>
<name>B9KJ27_ANAMF</name>
<comment type="subunit">
    <text evidence="7">Homodimer.</text>
</comment>
<comment type="similarity">
    <text evidence="1">Belongs to the cytidine and deoxycytidylate deaminase family. ADAT2 subfamily.</text>
</comment>
<evidence type="ECO:0000313" key="9">
    <source>
        <dbReference type="EMBL" id="ACM49489.1"/>
    </source>
</evidence>
<dbReference type="AlphaFoldDB" id="B9KJ27"/>
<dbReference type="eggNOG" id="COG0590">
    <property type="taxonomic scope" value="Bacteria"/>
</dbReference>
<dbReference type="InterPro" id="IPR016192">
    <property type="entry name" value="APOBEC/CMP_deaminase_Zn-bd"/>
</dbReference>
<evidence type="ECO:0000256" key="6">
    <source>
        <dbReference type="ARBA" id="ARBA00048045"/>
    </source>
</evidence>
<evidence type="ECO:0000313" key="10">
    <source>
        <dbReference type="Proteomes" id="UP000007307"/>
    </source>
</evidence>
<dbReference type="SUPFAM" id="SSF53927">
    <property type="entry name" value="Cytidine deaminase-like"/>
    <property type="match status" value="1"/>
</dbReference>
<dbReference type="GO" id="GO:0008270">
    <property type="term" value="F:zinc ion binding"/>
    <property type="evidence" value="ECO:0007669"/>
    <property type="project" value="UniProtKB-UniRule"/>
</dbReference>
<proteinExistence type="inferred from homology"/>
<dbReference type="HOGENOM" id="CLU_025810_3_2_5"/>
<protein>
    <recommendedName>
        <fullName evidence="7">tRNA-specific adenosine deaminase</fullName>
        <ecNumber evidence="7">3.5.4.33</ecNumber>
    </recommendedName>
</protein>
<dbReference type="EMBL" id="CP001079">
    <property type="protein sequence ID" value="ACM49489.1"/>
    <property type="molecule type" value="Genomic_DNA"/>
</dbReference>
<gene>
    <name evidence="9" type="primary">ssnA</name>
    <name evidence="7" type="synonym">tadA</name>
    <name evidence="9" type="ordered locus">AMF_650</name>
</gene>
<keyword evidence="4 7" id="KW-0378">Hydrolase</keyword>
<dbReference type="HAMAP" id="MF_00972">
    <property type="entry name" value="tRNA_aden_deaminase"/>
    <property type="match status" value="1"/>
</dbReference>
<dbReference type="Gene3D" id="3.40.140.10">
    <property type="entry name" value="Cytidine Deaminase, domain 2"/>
    <property type="match status" value="1"/>
</dbReference>
<dbReference type="InterPro" id="IPR016193">
    <property type="entry name" value="Cytidine_deaminase-like"/>
</dbReference>
<feature type="domain" description="CMP/dCMP-type deaminase" evidence="8">
    <location>
        <begin position="4"/>
        <end position="135"/>
    </location>
</feature>
<dbReference type="KEGG" id="amf:AMF_650"/>
<comment type="cofactor">
    <cofactor evidence="7">
        <name>Zn(2+)</name>
        <dbReference type="ChEBI" id="CHEBI:29105"/>
    </cofactor>
    <text evidence="7">Binds 1 zinc ion per subunit.</text>
</comment>
<feature type="binding site" evidence="7">
    <location>
        <position position="87"/>
    </location>
    <ligand>
        <name>Zn(2+)</name>
        <dbReference type="ChEBI" id="CHEBI:29105"/>
        <note>catalytic</note>
    </ligand>
</feature>
<dbReference type="InterPro" id="IPR002125">
    <property type="entry name" value="CMP_dCMP_dom"/>
</dbReference>
<comment type="catalytic activity">
    <reaction evidence="6 7">
        <text>adenosine(34) in tRNA + H2O + H(+) = inosine(34) in tRNA + NH4(+)</text>
        <dbReference type="Rhea" id="RHEA:43168"/>
        <dbReference type="Rhea" id="RHEA-COMP:10373"/>
        <dbReference type="Rhea" id="RHEA-COMP:10374"/>
        <dbReference type="ChEBI" id="CHEBI:15377"/>
        <dbReference type="ChEBI" id="CHEBI:15378"/>
        <dbReference type="ChEBI" id="CHEBI:28938"/>
        <dbReference type="ChEBI" id="CHEBI:74411"/>
        <dbReference type="ChEBI" id="CHEBI:82852"/>
        <dbReference type="EC" id="3.5.4.33"/>
    </reaction>
</comment>
<dbReference type="CDD" id="cd01285">
    <property type="entry name" value="nucleoside_deaminase"/>
    <property type="match status" value="1"/>
</dbReference>
<feature type="binding site" evidence="7">
    <location>
        <position position="84"/>
    </location>
    <ligand>
        <name>Zn(2+)</name>
        <dbReference type="ChEBI" id="CHEBI:29105"/>
        <note>catalytic</note>
    </ligand>
</feature>
<accession>B9KJ27</accession>
<feature type="binding site" evidence="7">
    <location>
        <position position="54"/>
    </location>
    <ligand>
        <name>Zn(2+)</name>
        <dbReference type="ChEBI" id="CHEBI:29105"/>
        <note>catalytic</note>
    </ligand>
</feature>
<keyword evidence="2 7" id="KW-0819">tRNA processing</keyword>
<evidence type="ECO:0000256" key="3">
    <source>
        <dbReference type="ARBA" id="ARBA00022723"/>
    </source>
</evidence>
<dbReference type="Proteomes" id="UP000007307">
    <property type="component" value="Chromosome"/>
</dbReference>
<comment type="function">
    <text evidence="7">Catalyzes the deamination of adenosine to inosine at the wobble position 34 of tRNA(Arg2).</text>
</comment>
<keyword evidence="10" id="KW-1185">Reference proteome</keyword>
<dbReference type="PROSITE" id="PS00903">
    <property type="entry name" value="CYT_DCMP_DEAMINASES_1"/>
    <property type="match status" value="1"/>
</dbReference>
<sequence length="154" mass="17349">MMMLSESPYMRLAMQEAVSSPAEVPVGAVVVDERGVVVSSKHNLTLRNSDPTAHAEMLAIREACLHLSTHVLDNCDMYVTLEPCAMCAYAISLSRIRRLYFGAYNAKCGGVEHGARVFRFCHHIPEVYGGFLERENAEILKSFFYKLRNQQHQP</sequence>
<dbReference type="STRING" id="320483.AMF_650"/>
<dbReference type="GO" id="GO:0052717">
    <property type="term" value="F:tRNA-specific adenosine-34 deaminase activity"/>
    <property type="evidence" value="ECO:0007669"/>
    <property type="project" value="UniProtKB-UniRule"/>
</dbReference>
<dbReference type="PANTHER" id="PTHR11079:SF179">
    <property type="entry name" value="TRNA(ADENINE(34)) DEAMINASE, CHLOROPLASTIC"/>
    <property type="match status" value="1"/>
</dbReference>
<keyword evidence="3 7" id="KW-0479">Metal-binding</keyword>
<evidence type="ECO:0000256" key="7">
    <source>
        <dbReference type="HAMAP-Rule" id="MF_00972"/>
    </source>
</evidence>
<evidence type="ECO:0000256" key="2">
    <source>
        <dbReference type="ARBA" id="ARBA00022694"/>
    </source>
</evidence>